<dbReference type="EMBL" id="CP017903">
    <property type="protein sequence ID" value="ARP21493.1"/>
    <property type="molecule type" value="Genomic_DNA"/>
</dbReference>
<evidence type="ECO:0000256" key="1">
    <source>
        <dbReference type="SAM" id="SignalP"/>
    </source>
</evidence>
<feature type="chain" id="PRO_5011905013" evidence="1">
    <location>
        <begin position="27"/>
        <end position="291"/>
    </location>
</feature>
<dbReference type="Gene3D" id="3.40.50.1980">
    <property type="entry name" value="Nitrogenase molybdenum iron protein domain"/>
    <property type="match status" value="1"/>
</dbReference>
<name>A0A1W6TL56_VIBAL</name>
<dbReference type="SUPFAM" id="SSF53807">
    <property type="entry name" value="Helical backbone' metal receptor"/>
    <property type="match status" value="1"/>
</dbReference>
<organism evidence="2">
    <name type="scientific">Vibrio alginolyticus</name>
    <dbReference type="NCBI Taxonomy" id="663"/>
    <lineage>
        <taxon>Bacteria</taxon>
        <taxon>Pseudomonadati</taxon>
        <taxon>Pseudomonadota</taxon>
        <taxon>Gammaproteobacteria</taxon>
        <taxon>Vibrionales</taxon>
        <taxon>Vibrionaceae</taxon>
        <taxon>Vibrio</taxon>
    </lineage>
</organism>
<feature type="signal peptide" evidence="1">
    <location>
        <begin position="1"/>
        <end position="26"/>
    </location>
</feature>
<reference evidence="2" key="1">
    <citation type="submission" date="2016-10" db="EMBL/GenBank/DDBJ databases">
        <title>The High Quality Genome of Vibrio alginolyticus K01M1.</title>
        <authorList>
            <person name="Wendling C."/>
            <person name="Chibani C.M."/>
            <person name="Hertel R."/>
            <person name="Sproer C."/>
            <person name="Bunk B."/>
            <person name="Overmann J."/>
            <person name="Roth O."/>
            <person name="Liesegang H."/>
        </authorList>
    </citation>
    <scope>NUCLEOTIDE SEQUENCE</scope>
    <source>
        <strain evidence="2">K05K4</strain>
    </source>
</reference>
<sequence>MNMKIKKLAITFGLVIATTLPSLASAKDILTSTPVTYMLSEQLMKGTGIETQYLPPKRYGVERLENWFANKGTEQVKQAGQVATVAITLGAIWKQDPTYVYARQGNIHLIEIDASQAISPRAQGVAVLTLENGSTSKYAWLNPTNLIRMAGIVGEDLQRVYPEHQKAIQTNQQALMLNVRELINQQQAEIFDKGIDSVVLMSESLEDFASGNQLFVVGREFKPELEWTEEDKLSLKAQFEQDKTLWLVTDKRPSKTLTSLIKPSRILQIDVIDRWGSKGIKTEKPLARWEM</sequence>
<protein>
    <submittedName>
        <fullName evidence="2">Periplasmic solute binding protein family protein</fullName>
    </submittedName>
</protein>
<keyword evidence="1" id="KW-0732">Signal</keyword>
<dbReference type="AlphaFoldDB" id="A0A1W6TL56"/>
<gene>
    <name evidence="2" type="ORF">K05K4_47770</name>
</gene>
<proteinExistence type="predicted"/>
<evidence type="ECO:0000313" key="2">
    <source>
        <dbReference type="EMBL" id="ARP21493.1"/>
    </source>
</evidence>
<accession>A0A1W6TL56</accession>